<feature type="coiled-coil region" evidence="1">
    <location>
        <begin position="106"/>
        <end position="133"/>
    </location>
</feature>
<feature type="chain" id="PRO_5046022932" evidence="2">
    <location>
        <begin position="20"/>
        <end position="138"/>
    </location>
</feature>
<keyword evidence="4" id="KW-1185">Reference proteome</keyword>
<keyword evidence="2" id="KW-0732">Signal</keyword>
<evidence type="ECO:0000313" key="3">
    <source>
        <dbReference type="EMBL" id="GGB18774.1"/>
    </source>
</evidence>
<keyword evidence="1" id="KW-0175">Coiled coil</keyword>
<dbReference type="Proteomes" id="UP000651977">
    <property type="component" value="Unassembled WGS sequence"/>
</dbReference>
<accession>A0ABQ1I731</accession>
<gene>
    <name evidence="3" type="ORF">GCM10007414_35240</name>
</gene>
<reference evidence="4" key="1">
    <citation type="journal article" date="2019" name="Int. J. Syst. Evol. Microbiol.">
        <title>The Global Catalogue of Microorganisms (GCM) 10K type strain sequencing project: providing services to taxonomists for standard genome sequencing and annotation.</title>
        <authorList>
            <consortium name="The Broad Institute Genomics Platform"/>
            <consortium name="The Broad Institute Genome Sequencing Center for Infectious Disease"/>
            <person name="Wu L."/>
            <person name="Ma J."/>
        </authorList>
    </citation>
    <scope>NUCLEOTIDE SEQUENCE [LARGE SCALE GENOMIC DNA]</scope>
    <source>
        <strain evidence="4">CGMCC 1.10131</strain>
    </source>
</reference>
<evidence type="ECO:0000256" key="1">
    <source>
        <dbReference type="SAM" id="Coils"/>
    </source>
</evidence>
<name>A0ABQ1I731_9ALTE</name>
<evidence type="ECO:0000256" key="2">
    <source>
        <dbReference type="SAM" id="SignalP"/>
    </source>
</evidence>
<feature type="signal peptide" evidence="2">
    <location>
        <begin position="1"/>
        <end position="19"/>
    </location>
</feature>
<organism evidence="3 4">
    <name type="scientific">Agarivorans gilvus</name>
    <dbReference type="NCBI Taxonomy" id="680279"/>
    <lineage>
        <taxon>Bacteria</taxon>
        <taxon>Pseudomonadati</taxon>
        <taxon>Pseudomonadota</taxon>
        <taxon>Gammaproteobacteria</taxon>
        <taxon>Alteromonadales</taxon>
        <taxon>Alteromonadaceae</taxon>
        <taxon>Agarivorans</taxon>
    </lineage>
</organism>
<evidence type="ECO:0000313" key="4">
    <source>
        <dbReference type="Proteomes" id="UP000651977"/>
    </source>
</evidence>
<comment type="caution">
    <text evidence="3">The sequence shown here is derived from an EMBL/GenBank/DDBJ whole genome shotgun (WGS) entry which is preliminary data.</text>
</comment>
<dbReference type="EMBL" id="BMDY01000027">
    <property type="protein sequence ID" value="GGB18774.1"/>
    <property type="molecule type" value="Genomic_DNA"/>
</dbReference>
<sequence>MTLKSFVAIVALFSMLSHAEEGLGAEDYSERFSLEESRVTLEYVTEALNSFRELTEKSPKTLTDEIDNTSWDIQNLGFNNWMDTINGTLLLQQYQIAELRYQGLSNDATEDMRESVASQLKNAEKQYQQFIERLQVMD</sequence>
<proteinExistence type="predicted"/>
<protein>
    <submittedName>
        <fullName evidence="3">Uncharacterized protein</fullName>
    </submittedName>
</protein>
<dbReference type="RefSeq" id="WP_055733275.1">
    <property type="nucleotide sequence ID" value="NZ_BMDY01000027.1"/>
</dbReference>